<evidence type="ECO:0000256" key="1">
    <source>
        <dbReference type="ARBA" id="ARBA00004370"/>
    </source>
</evidence>
<dbReference type="PANTHER" id="PTHR11910">
    <property type="entry name" value="ATP SYNTHASE DELTA CHAIN"/>
    <property type="match status" value="1"/>
</dbReference>
<comment type="function">
    <text evidence="7">This protein is part of the stalk that links CF(0) to CF(1). It either transmits conformational changes from CF(0) to CF(1) or is implicated in proton conduction.</text>
</comment>
<evidence type="ECO:0000256" key="7">
    <source>
        <dbReference type="HAMAP-Rule" id="MF_01416"/>
    </source>
</evidence>
<reference evidence="8" key="1">
    <citation type="journal article" date="2021" name="PeerJ">
        <title>Extensive microbial diversity within the chicken gut microbiome revealed by metagenomics and culture.</title>
        <authorList>
            <person name="Gilroy R."/>
            <person name="Ravi A."/>
            <person name="Getino M."/>
            <person name="Pursley I."/>
            <person name="Horton D.L."/>
            <person name="Alikhan N.F."/>
            <person name="Baker D."/>
            <person name="Gharbi K."/>
            <person name="Hall N."/>
            <person name="Watson M."/>
            <person name="Adriaenssens E.M."/>
            <person name="Foster-Nyarko E."/>
            <person name="Jarju S."/>
            <person name="Secka A."/>
            <person name="Antonio M."/>
            <person name="Oren A."/>
            <person name="Chaudhuri R.R."/>
            <person name="La Ragione R."/>
            <person name="Hildebrand F."/>
            <person name="Pallen M.J."/>
        </authorList>
    </citation>
    <scope>NUCLEOTIDE SEQUENCE</scope>
    <source>
        <strain evidence="8">ChiGjej3B3-7470</strain>
    </source>
</reference>
<evidence type="ECO:0000256" key="2">
    <source>
        <dbReference type="ARBA" id="ARBA00022448"/>
    </source>
</evidence>
<evidence type="ECO:0000256" key="5">
    <source>
        <dbReference type="ARBA" id="ARBA00023136"/>
    </source>
</evidence>
<organism evidence="8 9">
    <name type="scientific">Tessaracoccus flavescens</name>
    <dbReference type="NCBI Taxonomy" id="399497"/>
    <lineage>
        <taxon>Bacteria</taxon>
        <taxon>Bacillati</taxon>
        <taxon>Actinomycetota</taxon>
        <taxon>Actinomycetes</taxon>
        <taxon>Propionibacteriales</taxon>
        <taxon>Propionibacteriaceae</taxon>
        <taxon>Tessaracoccus</taxon>
    </lineage>
</organism>
<dbReference type="GO" id="GO:0005886">
    <property type="term" value="C:plasma membrane"/>
    <property type="evidence" value="ECO:0007669"/>
    <property type="project" value="UniProtKB-SubCell"/>
</dbReference>
<name>A0A921EQY5_9ACTN</name>
<dbReference type="AlphaFoldDB" id="A0A921EQY5"/>
<comment type="similarity">
    <text evidence="7">Belongs to the ATPase delta chain family.</text>
</comment>
<evidence type="ECO:0000256" key="3">
    <source>
        <dbReference type="ARBA" id="ARBA00022781"/>
    </source>
</evidence>
<comment type="function">
    <text evidence="7">F(1)F(0) ATP synthase produces ATP from ADP in the presence of a proton or sodium gradient. F-type ATPases consist of two structural domains, F(1) containing the extramembraneous catalytic core and F(0) containing the membrane proton channel, linked together by a central stalk and a peripheral stalk. During catalysis, ATP synthesis in the catalytic domain of F(1) is coupled via a rotary mechanism of the central stalk subunits to proton translocation.</text>
</comment>
<keyword evidence="4 7" id="KW-0406">Ion transport</keyword>
<keyword evidence="3 7" id="KW-0375">Hydrogen ion transport</keyword>
<sequence length="264" mass="27759">MARDAALTGLDTAVDGIATDAATSAELFAVVDVLDGQPRLRRSLSDPSATDESRAGLAKRLFGGKVSEAAVAVLGAVVQKPWGSGSDLVGGLERQGIRLALQQAQRDGSLARVIQELYTVLTTVDGNPELQGTLRNKALPVDGKQTLVSKLINGKVAPATETLASRAVKARQRNFTTTVASYLQMAADLTGEKIARVKVARPLDDARVSRLKAALETQVGAPVSLQIEVDPSVLGGMSVAIDDDVIESTVAGRLEQARRQLINL</sequence>
<protein>
    <recommendedName>
        <fullName evidence="7">ATP synthase subunit delta</fullName>
    </recommendedName>
    <alternativeName>
        <fullName evidence="7">ATP synthase F(1) sector subunit delta</fullName>
    </alternativeName>
    <alternativeName>
        <fullName evidence="7">F-type ATPase subunit delta</fullName>
        <shortName evidence="7">F-ATPase subunit delta</shortName>
    </alternativeName>
</protein>
<keyword evidence="7" id="KW-0139">CF(1)</keyword>
<dbReference type="EMBL" id="DYZF01000237">
    <property type="protein sequence ID" value="HJE52136.1"/>
    <property type="molecule type" value="Genomic_DNA"/>
</dbReference>
<comment type="caution">
    <text evidence="8">The sequence shown here is derived from an EMBL/GenBank/DDBJ whole genome shotgun (WGS) entry which is preliminary data.</text>
</comment>
<accession>A0A921EQY5</accession>
<evidence type="ECO:0000313" key="8">
    <source>
        <dbReference type="EMBL" id="HJE52136.1"/>
    </source>
</evidence>
<evidence type="ECO:0000256" key="4">
    <source>
        <dbReference type="ARBA" id="ARBA00023065"/>
    </source>
</evidence>
<proteinExistence type="inferred from homology"/>
<dbReference type="NCBIfam" id="NF009967">
    <property type="entry name" value="PRK13430.1"/>
    <property type="match status" value="1"/>
</dbReference>
<keyword evidence="7" id="KW-1003">Cell membrane</keyword>
<dbReference type="InterPro" id="IPR000711">
    <property type="entry name" value="ATPase_OSCP/dsu"/>
</dbReference>
<dbReference type="NCBIfam" id="TIGR01145">
    <property type="entry name" value="ATP_synt_delta"/>
    <property type="match status" value="1"/>
</dbReference>
<dbReference type="Proteomes" id="UP000712713">
    <property type="component" value="Unassembled WGS sequence"/>
</dbReference>
<dbReference type="GO" id="GO:0045259">
    <property type="term" value="C:proton-transporting ATP synthase complex"/>
    <property type="evidence" value="ECO:0007669"/>
    <property type="project" value="UniProtKB-KW"/>
</dbReference>
<keyword evidence="6 7" id="KW-0066">ATP synthesis</keyword>
<gene>
    <name evidence="7" type="primary">atpH</name>
    <name evidence="8" type="ORF">K8V15_09235</name>
</gene>
<dbReference type="GO" id="GO:0046933">
    <property type="term" value="F:proton-transporting ATP synthase activity, rotational mechanism"/>
    <property type="evidence" value="ECO:0007669"/>
    <property type="project" value="UniProtKB-UniRule"/>
</dbReference>
<dbReference type="Pfam" id="PF00213">
    <property type="entry name" value="OSCP"/>
    <property type="match status" value="1"/>
</dbReference>
<evidence type="ECO:0000256" key="6">
    <source>
        <dbReference type="ARBA" id="ARBA00023310"/>
    </source>
</evidence>
<dbReference type="HAMAP" id="MF_01416">
    <property type="entry name" value="ATP_synth_delta_bact"/>
    <property type="match status" value="1"/>
</dbReference>
<comment type="subcellular location">
    <subcellularLocation>
        <location evidence="7">Cell membrane</location>
        <topology evidence="7">Peripheral membrane protein</topology>
    </subcellularLocation>
    <subcellularLocation>
        <location evidence="1">Membrane</location>
    </subcellularLocation>
</comment>
<keyword evidence="2 7" id="KW-0813">Transport</keyword>
<reference evidence="8" key="2">
    <citation type="submission" date="2021-09" db="EMBL/GenBank/DDBJ databases">
        <authorList>
            <person name="Gilroy R."/>
        </authorList>
    </citation>
    <scope>NUCLEOTIDE SEQUENCE</scope>
    <source>
        <strain evidence="8">ChiGjej3B3-7470</strain>
    </source>
</reference>
<evidence type="ECO:0000313" key="9">
    <source>
        <dbReference type="Proteomes" id="UP000712713"/>
    </source>
</evidence>
<keyword evidence="5 7" id="KW-0472">Membrane</keyword>